<dbReference type="PANTHER" id="PTHR30290:SF9">
    <property type="entry name" value="OLIGOPEPTIDE-BINDING PROTEIN APPA"/>
    <property type="match status" value="1"/>
</dbReference>
<dbReference type="Pfam" id="PF00496">
    <property type="entry name" value="SBP_bac_5"/>
    <property type="match status" value="1"/>
</dbReference>
<evidence type="ECO:0000256" key="3">
    <source>
        <dbReference type="ARBA" id="ARBA00022448"/>
    </source>
</evidence>
<evidence type="ECO:0000256" key="5">
    <source>
        <dbReference type="SAM" id="SignalP"/>
    </source>
</evidence>
<sequence>MRSYRHILAGIIIAATSIALPLQAQASKDLFVIDLPGEPSSLDPHVQWNPDSYNVYRNVFDNLVTRDDAGKIVPQIATSWDYLSDTKIRFKIRDDVTFHDGTKLTAEDVAFSVKRITDPKFASPQLGQFNQITDAIADDPATVTLTTNGPYPPLFAQLVKLSIVPKTVVEKVGKDAFNLAPVGSGPYRFENWQRGVEVTLARNDAYWGDKGVFPKAVFRAVPDAATRVANLQAGASDLATYLNGDLVAQIDASGKGKALVGNTERVAYLGMNVTKAPLDKPAVREAIAMAIDKVGIAEGILATGEKPVPEIASPAHLGWVEGIEALPFDAAKAKGIISSTPGADAPVKLLTSPVYDQRVVQAIQQMLNDVGMKIEIEMTDMPNWLKQMQGGPGVIPAIAFSRWSCGCQDADGILYPLLHSSSGWSSIKDAEIDQALDLARKSLSQEERLAAYKTVHEKVNAENLIIPLYQASVVYGAAEQVSFTPTPNESIFLNRVVWKD</sequence>
<comment type="similarity">
    <text evidence="2">Belongs to the bacterial solute-binding protein 5 family.</text>
</comment>
<protein>
    <submittedName>
        <fullName evidence="7">Peptide ABC transporter</fullName>
    </submittedName>
</protein>
<keyword evidence="4 5" id="KW-0732">Signal</keyword>
<dbReference type="PIRSF" id="PIRSF002741">
    <property type="entry name" value="MppA"/>
    <property type="match status" value="1"/>
</dbReference>
<dbReference type="InterPro" id="IPR030678">
    <property type="entry name" value="Peptide/Ni-bd"/>
</dbReference>
<organism evidence="7 8">
    <name type="scientific">Aliirhizobium smilacinae</name>
    <dbReference type="NCBI Taxonomy" id="1395944"/>
    <lineage>
        <taxon>Bacteria</taxon>
        <taxon>Pseudomonadati</taxon>
        <taxon>Pseudomonadota</taxon>
        <taxon>Alphaproteobacteria</taxon>
        <taxon>Hyphomicrobiales</taxon>
        <taxon>Rhizobiaceae</taxon>
        <taxon>Aliirhizobium</taxon>
    </lineage>
</organism>
<dbReference type="InterPro" id="IPR000914">
    <property type="entry name" value="SBP_5_dom"/>
</dbReference>
<evidence type="ECO:0000313" key="7">
    <source>
        <dbReference type="EMBL" id="TNM63863.1"/>
    </source>
</evidence>
<dbReference type="OrthoDB" id="9803988at2"/>
<dbReference type="GO" id="GO:0043190">
    <property type="term" value="C:ATP-binding cassette (ABC) transporter complex"/>
    <property type="evidence" value="ECO:0007669"/>
    <property type="project" value="InterPro"/>
</dbReference>
<dbReference type="Proteomes" id="UP000311605">
    <property type="component" value="Unassembled WGS sequence"/>
</dbReference>
<dbReference type="Gene3D" id="3.90.76.10">
    <property type="entry name" value="Dipeptide-binding Protein, Domain 1"/>
    <property type="match status" value="1"/>
</dbReference>
<gene>
    <name evidence="7" type="ORF">FHP24_13860</name>
</gene>
<dbReference type="GO" id="GO:0030288">
    <property type="term" value="C:outer membrane-bounded periplasmic space"/>
    <property type="evidence" value="ECO:0007669"/>
    <property type="project" value="UniProtKB-ARBA"/>
</dbReference>
<feature type="signal peptide" evidence="5">
    <location>
        <begin position="1"/>
        <end position="26"/>
    </location>
</feature>
<evidence type="ECO:0000313" key="8">
    <source>
        <dbReference type="Proteomes" id="UP000311605"/>
    </source>
</evidence>
<dbReference type="RefSeq" id="WP_139676767.1">
    <property type="nucleotide sequence ID" value="NZ_VDMN01000002.1"/>
</dbReference>
<dbReference type="Gene3D" id="3.10.105.10">
    <property type="entry name" value="Dipeptide-binding Protein, Domain 3"/>
    <property type="match status" value="1"/>
</dbReference>
<dbReference type="GO" id="GO:1904680">
    <property type="term" value="F:peptide transmembrane transporter activity"/>
    <property type="evidence" value="ECO:0007669"/>
    <property type="project" value="TreeGrafter"/>
</dbReference>
<dbReference type="InterPro" id="IPR039424">
    <property type="entry name" value="SBP_5"/>
</dbReference>
<keyword evidence="8" id="KW-1185">Reference proteome</keyword>
<dbReference type="GO" id="GO:0015833">
    <property type="term" value="P:peptide transport"/>
    <property type="evidence" value="ECO:0007669"/>
    <property type="project" value="TreeGrafter"/>
</dbReference>
<evidence type="ECO:0000259" key="6">
    <source>
        <dbReference type="Pfam" id="PF00496"/>
    </source>
</evidence>
<proteinExistence type="inferred from homology"/>
<comment type="caution">
    <text evidence="7">The sequence shown here is derived from an EMBL/GenBank/DDBJ whole genome shotgun (WGS) entry which is preliminary data.</text>
</comment>
<evidence type="ECO:0000256" key="1">
    <source>
        <dbReference type="ARBA" id="ARBA00004418"/>
    </source>
</evidence>
<comment type="subcellular location">
    <subcellularLocation>
        <location evidence="1">Periplasm</location>
    </subcellularLocation>
</comment>
<feature type="domain" description="Solute-binding protein family 5" evidence="6">
    <location>
        <begin position="71"/>
        <end position="422"/>
    </location>
</feature>
<evidence type="ECO:0000256" key="4">
    <source>
        <dbReference type="ARBA" id="ARBA00022729"/>
    </source>
</evidence>
<dbReference type="SUPFAM" id="SSF53850">
    <property type="entry name" value="Periplasmic binding protein-like II"/>
    <property type="match status" value="1"/>
</dbReference>
<keyword evidence="3" id="KW-0813">Transport</keyword>
<dbReference type="EMBL" id="VDMN01000002">
    <property type="protein sequence ID" value="TNM63863.1"/>
    <property type="molecule type" value="Genomic_DNA"/>
</dbReference>
<dbReference type="PANTHER" id="PTHR30290">
    <property type="entry name" value="PERIPLASMIC BINDING COMPONENT OF ABC TRANSPORTER"/>
    <property type="match status" value="1"/>
</dbReference>
<reference evidence="7 8" key="1">
    <citation type="submission" date="2019-06" db="EMBL/GenBank/DDBJ databases">
        <title>The draft genome of Rhizobium smilacinae PTYR-5.</title>
        <authorList>
            <person name="Liu L."/>
            <person name="Li L."/>
            <person name="Zhang X."/>
        </authorList>
    </citation>
    <scope>NUCLEOTIDE SEQUENCE [LARGE SCALE GENOMIC DNA]</scope>
    <source>
        <strain evidence="7 8">PTYR-5</strain>
    </source>
</reference>
<feature type="chain" id="PRO_5022798843" evidence="5">
    <location>
        <begin position="27"/>
        <end position="500"/>
    </location>
</feature>
<dbReference type="Gene3D" id="3.40.190.10">
    <property type="entry name" value="Periplasmic binding protein-like II"/>
    <property type="match status" value="1"/>
</dbReference>
<name>A0A5C4XK19_9HYPH</name>
<dbReference type="AlphaFoldDB" id="A0A5C4XK19"/>
<evidence type="ECO:0000256" key="2">
    <source>
        <dbReference type="ARBA" id="ARBA00005695"/>
    </source>
</evidence>
<accession>A0A5C4XK19</accession>